<dbReference type="Gene3D" id="3.40.50.150">
    <property type="entry name" value="Vaccinia Virus protein VP39"/>
    <property type="match status" value="1"/>
</dbReference>
<reference evidence="2 3" key="1">
    <citation type="submission" date="2019-06" db="EMBL/GenBank/DDBJ databases">
        <title>Flavobacteriaceae Paucihalobacterium erythroidium CWB-1, complete genome.</title>
        <authorList>
            <person name="Wu S."/>
        </authorList>
    </citation>
    <scope>NUCLEOTIDE SEQUENCE [LARGE SCALE GENOMIC DNA]</scope>
    <source>
        <strain evidence="2 3">CWB-1</strain>
    </source>
</reference>
<evidence type="ECO:0000259" key="1">
    <source>
        <dbReference type="Pfam" id="PF05050"/>
    </source>
</evidence>
<dbReference type="OrthoDB" id="9812600at2"/>
<dbReference type="PANTHER" id="PTHR34203">
    <property type="entry name" value="METHYLTRANSFERASE, FKBM FAMILY PROTEIN"/>
    <property type="match status" value="1"/>
</dbReference>
<keyword evidence="3" id="KW-1185">Reference proteome</keyword>
<evidence type="ECO:0000313" key="2">
    <source>
        <dbReference type="EMBL" id="TPV33851.1"/>
    </source>
</evidence>
<dbReference type="InterPro" id="IPR029063">
    <property type="entry name" value="SAM-dependent_MTases_sf"/>
</dbReference>
<organism evidence="2 3">
    <name type="scientific">Paucihalobacter ruber</name>
    <dbReference type="NCBI Taxonomy" id="2567861"/>
    <lineage>
        <taxon>Bacteria</taxon>
        <taxon>Pseudomonadati</taxon>
        <taxon>Bacteroidota</taxon>
        <taxon>Flavobacteriia</taxon>
        <taxon>Flavobacteriales</taxon>
        <taxon>Flavobacteriaceae</taxon>
        <taxon>Paucihalobacter</taxon>
    </lineage>
</organism>
<name>A0A506PJ84_9FLAO</name>
<dbReference type="AlphaFoldDB" id="A0A506PJ84"/>
<dbReference type="EMBL" id="VHIQ01000003">
    <property type="protein sequence ID" value="TPV33851.1"/>
    <property type="molecule type" value="Genomic_DNA"/>
</dbReference>
<dbReference type="SUPFAM" id="SSF53335">
    <property type="entry name" value="S-adenosyl-L-methionine-dependent methyltransferases"/>
    <property type="match status" value="1"/>
</dbReference>
<protein>
    <submittedName>
        <fullName evidence="2">FkbM family methyltransferase</fullName>
    </submittedName>
</protein>
<dbReference type="InterPro" id="IPR006342">
    <property type="entry name" value="FkbM_mtfrase"/>
</dbReference>
<dbReference type="InterPro" id="IPR052514">
    <property type="entry name" value="SAM-dependent_MTase"/>
</dbReference>
<dbReference type="NCBIfam" id="TIGR01444">
    <property type="entry name" value="fkbM_fam"/>
    <property type="match status" value="1"/>
</dbReference>
<dbReference type="GO" id="GO:0032259">
    <property type="term" value="P:methylation"/>
    <property type="evidence" value="ECO:0007669"/>
    <property type="project" value="UniProtKB-KW"/>
</dbReference>
<sequence length="325" mass="38374">MVMNPLRIILNSTKLLKMFSSNIKTLIRFKYSRKIINFYYNELSFAEKKRFHSRYKRLYRESEKYGFNGIWKVKFLNNRILIPISKGEMWLNWDMALTLSGHDIEIKLFYHNFIKSDFKPKVFFDVGANYGIHSLIFLSNNIKTVTFEPNVKCKPFFHKMCTLNNFKPCLVNKAVGEISGFASLMFPERETWLGSLEASTKQKIKDYKQSTQIEVEVITLDNYCKLNNIFPDLIKIDTEGFEIFVLKGASHILKEHKPIVIFESNKKEERLPIFDFLTPLGYILFDLLNLKIELNPKSFLENERTNYVAIHSKEKQLLEIRPFTE</sequence>
<proteinExistence type="predicted"/>
<evidence type="ECO:0000313" key="3">
    <source>
        <dbReference type="Proteomes" id="UP000317332"/>
    </source>
</evidence>
<feature type="domain" description="Methyltransferase FkbM" evidence="1">
    <location>
        <begin position="125"/>
        <end position="280"/>
    </location>
</feature>
<comment type="caution">
    <text evidence="2">The sequence shown here is derived from an EMBL/GenBank/DDBJ whole genome shotgun (WGS) entry which is preliminary data.</text>
</comment>
<gene>
    <name evidence="2" type="ORF">FJ651_06745</name>
</gene>
<dbReference type="PANTHER" id="PTHR34203:SF15">
    <property type="entry name" value="SLL1173 PROTEIN"/>
    <property type="match status" value="1"/>
</dbReference>
<accession>A0A506PJ84</accession>
<keyword evidence="2" id="KW-0489">Methyltransferase</keyword>
<dbReference type="Proteomes" id="UP000317332">
    <property type="component" value="Unassembled WGS sequence"/>
</dbReference>
<dbReference type="Pfam" id="PF05050">
    <property type="entry name" value="Methyltransf_21"/>
    <property type="match status" value="1"/>
</dbReference>
<keyword evidence="2" id="KW-0808">Transferase</keyword>
<dbReference type="GO" id="GO:0008168">
    <property type="term" value="F:methyltransferase activity"/>
    <property type="evidence" value="ECO:0007669"/>
    <property type="project" value="UniProtKB-KW"/>
</dbReference>